<dbReference type="PANTHER" id="PTHR38924:SF2">
    <property type="entry name" value="CHROMOSOME UNDETERMINED SCAFFOLD_10, WHOLE GENOME SHOTGUN SEQUENCE"/>
    <property type="match status" value="1"/>
</dbReference>
<evidence type="ECO:0000256" key="9">
    <source>
        <dbReference type="ARBA" id="ARBA00046341"/>
    </source>
</evidence>
<evidence type="ECO:0000256" key="11">
    <source>
        <dbReference type="PROSITE-ProRule" id="PRU00508"/>
    </source>
</evidence>
<feature type="domain" description="RING-type" evidence="12">
    <location>
        <begin position="1011"/>
        <end position="1091"/>
    </location>
</feature>
<keyword evidence="5" id="KW-0479">Metal-binding</keyword>
<dbReference type="GO" id="GO:0008270">
    <property type="term" value="F:zinc ion binding"/>
    <property type="evidence" value="ECO:0007669"/>
    <property type="project" value="UniProtKB-KW"/>
</dbReference>
<dbReference type="PROSITE" id="PS50089">
    <property type="entry name" value="ZF_RING_2"/>
    <property type="match status" value="1"/>
</dbReference>
<evidence type="ECO:0000256" key="4">
    <source>
        <dbReference type="ARBA" id="ARBA00022679"/>
    </source>
</evidence>
<dbReference type="EC" id="2.3.2.27" evidence="3"/>
<sequence length="1438" mass="169223">MDIQKLIDVILNAAKQQDIKQDFELVQLVLNLTDSEFEEKILKLQGTGSKSVCSAPLSKDILFYKCFDCSKEPTHVYCQECYIPEKHLNHVVTYHYSNGGCCDCGDTLVMKKKSFCYKHSQQQIQIPVPEKLFGKNLAERYRQFIMVSFALLFERTQKIVDYNDKTMKQTQDAIYNLKLENSANFMKEIMAEFLQKENILKECQKLYTLIFKILKFITSNNIPWSYATSKFLQIPIDQDIQKYITLFHAHSKNQFENFKLKRKQQICQCSILNLFVKHNVFFSRFIKEDANTISELFYELHVDENFKPYLCKQILIHYNHLYIPIQVYKLITVDNIEMKFKFNTINYSEHSKLNELIPILMQNENVKKIYCKNKVERASLFGYFFQFMGHIVLSLLSLYKEYNSSQYYCLFDIFTNQLLQLPLCNEETQHFCQQFDDMILSQFQDDVVKRLFEQISEILSLEAEQFKFSPILPNNPKFNYLQNNSLLIYALTKIYPCQQTETSTFHFLHPQEKIKFQASEIIQIFILQGYRKLLSVVVDTWNEVNKQNKVGLQNIFRLTINYYLNNYVTSFSLKAESTLKNYLLNIVICDRNFITLLSLFLMDYNDPQEAYEELLELSGLSSQKFRQVMLKLLRRTLLNNILLLKNGNPFLYKGQIKIYKEQIKLKEVSLEQVDVAYIQLYAFLFGPQGINDIISSYKEIATFFNYKSDPSFLICRIAQTDYDLIQCVGDMFGNDLPDQFQKGLNKLFQTIFFAQSFYQENDLRELLKKFSYDSSQDLQKIILSSCELNQDNQQLQLKKSLLPVQYEPIFASLVLELKEQITDKLKTQNDKQSELFGTALANELNQLNQLKSTLTYKRLAILKAIACDTEQQILQQILEQLQVQQEQGLIKNISQVLEDYSVYINLVYLCNKHLKNNNANLPTYLSAISQICFQILQDVNLTQTSNSIYEIFARQLDETLCLNPFQVESDAQKACRSQIKRKYYQQKFNNMGSGFSNQIAETPTQLITENCSLCQLEFEKEEIQYRALLIQYSNIHKHIHMIPKPIKNNLQIDMFQVVASSCQHTFHKQCLQQNEQKFTIGLFKYLKCPICLSPYNFPFVNPMYITNAKDQILIENLEFFLQTLSDQKVMQYYKRYSVEELNIPQLLDEIFSQVLCNLLFQLLSDLNKFHLKNNHLLLQAVLTLLRIIYQENQTTILQEIVENDQEILFSILNLLLQNMIKQNNIKDLKQGLDVILYENPNKSAIIQALTENLIISQIQQQSLPYDIERISQDLKQNYIEKFQSNFKEFLLNHYLSPCKKKQCRFLPLLRIQNQEQNQYICLICLKKMCAHFCGRKSDKKIGNLSRHCIKKHNGKTMYLNLKNSEIIIMQSPFITLNNNPLYKNLIGELPFLGYYQSSHYEKFKLNLKALDQIIEIVIQDKFVHKLFQNSKKVSRTTL</sequence>
<dbReference type="PROSITE" id="PS51157">
    <property type="entry name" value="ZF_UBR"/>
    <property type="match status" value="1"/>
</dbReference>
<keyword evidence="8" id="KW-0862">Zinc</keyword>
<reference evidence="14" key="1">
    <citation type="submission" date="2021-01" db="EMBL/GenBank/DDBJ databases">
        <authorList>
            <consortium name="Genoscope - CEA"/>
            <person name="William W."/>
        </authorList>
    </citation>
    <scope>NUCLEOTIDE SEQUENCE</scope>
</reference>
<evidence type="ECO:0000259" key="12">
    <source>
        <dbReference type="PROSITE" id="PS50089"/>
    </source>
</evidence>
<dbReference type="FunFam" id="3.30.40.10:FF:001654">
    <property type="entry name" value="Uncharacterized protein"/>
    <property type="match status" value="1"/>
</dbReference>
<evidence type="ECO:0000256" key="7">
    <source>
        <dbReference type="ARBA" id="ARBA00022786"/>
    </source>
</evidence>
<dbReference type="EMBL" id="CAJJDO010000079">
    <property type="protein sequence ID" value="CAD8182926.1"/>
    <property type="molecule type" value="Genomic_DNA"/>
</dbReference>
<dbReference type="Proteomes" id="UP000689195">
    <property type="component" value="Unassembled WGS sequence"/>
</dbReference>
<feature type="domain" description="UBR-type" evidence="13">
    <location>
        <begin position="51"/>
        <end position="121"/>
    </location>
</feature>
<comment type="caution">
    <text evidence="14">The sequence shown here is derived from an EMBL/GenBank/DDBJ whole genome shotgun (WGS) entry which is preliminary data.</text>
</comment>
<proteinExistence type="inferred from homology"/>
<protein>
    <recommendedName>
        <fullName evidence="3">RING-type E3 ubiquitin transferase</fullName>
        <ecNumber evidence="3">2.3.2.27</ecNumber>
    </recommendedName>
</protein>
<evidence type="ECO:0000256" key="10">
    <source>
        <dbReference type="PROSITE-ProRule" id="PRU00175"/>
    </source>
</evidence>
<dbReference type="FunFam" id="2.10.110.30:FF:000002">
    <property type="entry name" value="Putative e3 ubiquitin-protein ligase ubr3"/>
    <property type="match status" value="1"/>
</dbReference>
<dbReference type="OrthoDB" id="298156at2759"/>
<feature type="zinc finger region" description="UBR-type" evidence="11">
    <location>
        <begin position="51"/>
        <end position="121"/>
    </location>
</feature>
<evidence type="ECO:0000256" key="1">
    <source>
        <dbReference type="ARBA" id="ARBA00000900"/>
    </source>
</evidence>
<keyword evidence="4" id="KW-0808">Transferase</keyword>
<evidence type="ECO:0000256" key="2">
    <source>
        <dbReference type="ARBA" id="ARBA00004906"/>
    </source>
</evidence>
<dbReference type="Pfam" id="PF02207">
    <property type="entry name" value="zf-UBR"/>
    <property type="match status" value="1"/>
</dbReference>
<dbReference type="CDD" id="cd19670">
    <property type="entry name" value="UBR-box_UBR1_2_3"/>
    <property type="match status" value="1"/>
</dbReference>
<gene>
    <name evidence="14" type="ORF">PPENT_87.1.T0790208</name>
</gene>
<evidence type="ECO:0000313" key="15">
    <source>
        <dbReference type="Proteomes" id="UP000689195"/>
    </source>
</evidence>
<dbReference type="SMART" id="SM00396">
    <property type="entry name" value="ZnF_UBR1"/>
    <property type="match status" value="1"/>
</dbReference>
<dbReference type="InterPro" id="IPR001841">
    <property type="entry name" value="Znf_RING"/>
</dbReference>
<evidence type="ECO:0000256" key="5">
    <source>
        <dbReference type="ARBA" id="ARBA00022723"/>
    </source>
</evidence>
<evidence type="ECO:0000256" key="6">
    <source>
        <dbReference type="ARBA" id="ARBA00022771"/>
    </source>
</evidence>
<evidence type="ECO:0000313" key="14">
    <source>
        <dbReference type="EMBL" id="CAD8182926.1"/>
    </source>
</evidence>
<evidence type="ECO:0000256" key="8">
    <source>
        <dbReference type="ARBA" id="ARBA00022833"/>
    </source>
</evidence>
<comment type="catalytic activity">
    <reaction evidence="1">
        <text>S-ubiquitinyl-[E2 ubiquitin-conjugating enzyme]-L-cysteine + [acceptor protein]-L-lysine = [E2 ubiquitin-conjugating enzyme]-L-cysteine + N(6)-ubiquitinyl-[acceptor protein]-L-lysine.</text>
        <dbReference type="EC" id="2.3.2.27"/>
    </reaction>
</comment>
<keyword evidence="7" id="KW-0833">Ubl conjugation pathway</keyword>
<comment type="pathway">
    <text evidence="2">Protein modification; protein ubiquitination.</text>
</comment>
<comment type="similarity">
    <text evidence="9">Belongs to the E3 ubiquitin-protein ligase UBR1-like family.</text>
</comment>
<accession>A0A8S1WAT1</accession>
<evidence type="ECO:0000259" key="13">
    <source>
        <dbReference type="PROSITE" id="PS51157"/>
    </source>
</evidence>
<name>A0A8S1WAT1_9CILI</name>
<keyword evidence="6 10" id="KW-0863">Zinc-finger</keyword>
<keyword evidence="15" id="KW-1185">Reference proteome</keyword>
<dbReference type="InterPro" id="IPR003126">
    <property type="entry name" value="Znf_UBR"/>
</dbReference>
<dbReference type="PANTHER" id="PTHR38924">
    <property type="entry name" value="ASPARAGINE AND ASPARTATE RICH PROTEIN 1"/>
    <property type="match status" value="1"/>
</dbReference>
<dbReference type="GO" id="GO:0061630">
    <property type="term" value="F:ubiquitin protein ligase activity"/>
    <property type="evidence" value="ECO:0007669"/>
    <property type="project" value="UniProtKB-EC"/>
</dbReference>
<organism evidence="14 15">
    <name type="scientific">Paramecium pentaurelia</name>
    <dbReference type="NCBI Taxonomy" id="43138"/>
    <lineage>
        <taxon>Eukaryota</taxon>
        <taxon>Sar</taxon>
        <taxon>Alveolata</taxon>
        <taxon>Ciliophora</taxon>
        <taxon>Intramacronucleata</taxon>
        <taxon>Oligohymenophorea</taxon>
        <taxon>Peniculida</taxon>
        <taxon>Parameciidae</taxon>
        <taxon>Paramecium</taxon>
    </lineage>
</organism>
<evidence type="ECO:0000256" key="3">
    <source>
        <dbReference type="ARBA" id="ARBA00012483"/>
    </source>
</evidence>